<dbReference type="Proteomes" id="UP000295066">
    <property type="component" value="Unassembled WGS sequence"/>
</dbReference>
<protein>
    <submittedName>
        <fullName evidence="1">ABC-type branched-subunit amino acid transport system substrate-binding protein</fullName>
    </submittedName>
</protein>
<sequence length="376" mass="39822">MTKRWVVFSAAFLCIISLFLWRGTPEIVPVALLFDERDTTGAVVSRQALQSVVLAMEYFNSRSSSRKFQPVLLSETDPSSALRTAAERNVSAVVGGISVPSPSLLSEASNRFGITVISLAPGSFLAKGDDLVFRPRPDSGGRSLGSEAKKRGMTNYSAIVSGFESGYVQEFIRDFEAGAGAPPRRTMIFSGDLNKQIEDFGRVASGMDAMLLVLPDWLAAIALRELRLRTPGLPVYASNRAVSHRTPLLAGDTGEGLLTAAVLPREWFPGGSGFPGFVADTYGEHIPPITLSIGYDAIAMLDAVLDRAGTTDAGAVARAMAGLERVESSAGPASLDAGGDLPLPQGIFSLTKQGWIPVSGSSSPRFSSVTPGEIPR</sequence>
<proteinExistence type="predicted"/>
<evidence type="ECO:0000313" key="2">
    <source>
        <dbReference type="Proteomes" id="UP000295066"/>
    </source>
</evidence>
<dbReference type="Gene3D" id="3.40.50.2300">
    <property type="match status" value="2"/>
</dbReference>
<dbReference type="EMBL" id="SORI01000007">
    <property type="protein sequence ID" value="TDY60845.1"/>
    <property type="molecule type" value="Genomic_DNA"/>
</dbReference>
<accession>A0A4R8MAJ5</accession>
<dbReference type="AlphaFoldDB" id="A0A4R8MAJ5"/>
<comment type="caution">
    <text evidence="1">The sequence shown here is derived from an EMBL/GenBank/DDBJ whole genome shotgun (WGS) entry which is preliminary data.</text>
</comment>
<reference evidence="1 2" key="1">
    <citation type="submission" date="2019-03" db="EMBL/GenBank/DDBJ databases">
        <title>Genomic Encyclopedia of Type Strains, Phase IV (KMG-IV): sequencing the most valuable type-strain genomes for metagenomic binning, comparative biology and taxonomic classification.</title>
        <authorList>
            <person name="Goeker M."/>
        </authorList>
    </citation>
    <scope>NUCLEOTIDE SEQUENCE [LARGE SCALE GENOMIC DNA]</scope>
    <source>
        <strain evidence="1 2">DSM 25964</strain>
    </source>
</reference>
<evidence type="ECO:0000313" key="1">
    <source>
        <dbReference type="EMBL" id="TDY60845.1"/>
    </source>
</evidence>
<dbReference type="SUPFAM" id="SSF53822">
    <property type="entry name" value="Periplasmic binding protein-like I"/>
    <property type="match status" value="1"/>
</dbReference>
<dbReference type="InterPro" id="IPR028082">
    <property type="entry name" value="Peripla_BP_I"/>
</dbReference>
<keyword evidence="2" id="KW-1185">Reference proteome</keyword>
<organism evidence="1 2">
    <name type="scientific">Aminivibrio pyruvatiphilus</name>
    <dbReference type="NCBI Taxonomy" id="1005740"/>
    <lineage>
        <taxon>Bacteria</taxon>
        <taxon>Thermotogati</taxon>
        <taxon>Synergistota</taxon>
        <taxon>Synergistia</taxon>
        <taxon>Synergistales</taxon>
        <taxon>Aminobacteriaceae</taxon>
        <taxon>Aminivibrio</taxon>
    </lineage>
</organism>
<gene>
    <name evidence="1" type="ORF">C8D99_10752</name>
</gene>
<name>A0A4R8MAJ5_9BACT</name>